<feature type="compositionally biased region" description="Basic and acidic residues" evidence="1">
    <location>
        <begin position="10"/>
        <end position="20"/>
    </location>
</feature>
<dbReference type="AlphaFoldDB" id="A0A5A7QSG2"/>
<name>A0A5A7QSG2_STRAF</name>
<evidence type="ECO:0000313" key="2">
    <source>
        <dbReference type="EMBL" id="GER47916.1"/>
    </source>
</evidence>
<keyword evidence="3" id="KW-1185">Reference proteome</keyword>
<proteinExistence type="predicted"/>
<reference evidence="3" key="1">
    <citation type="journal article" date="2019" name="Curr. Biol.">
        <title>Genome Sequence of Striga asiatica Provides Insight into the Evolution of Plant Parasitism.</title>
        <authorList>
            <person name="Yoshida S."/>
            <person name="Kim S."/>
            <person name="Wafula E.K."/>
            <person name="Tanskanen J."/>
            <person name="Kim Y.M."/>
            <person name="Honaas L."/>
            <person name="Yang Z."/>
            <person name="Spallek T."/>
            <person name="Conn C.E."/>
            <person name="Ichihashi Y."/>
            <person name="Cheong K."/>
            <person name="Cui S."/>
            <person name="Der J.P."/>
            <person name="Gundlach H."/>
            <person name="Jiao Y."/>
            <person name="Hori C."/>
            <person name="Ishida J.K."/>
            <person name="Kasahara H."/>
            <person name="Kiba T."/>
            <person name="Kim M.S."/>
            <person name="Koo N."/>
            <person name="Laohavisit A."/>
            <person name="Lee Y.H."/>
            <person name="Lumba S."/>
            <person name="McCourt P."/>
            <person name="Mortimer J.C."/>
            <person name="Mutuku J.M."/>
            <person name="Nomura T."/>
            <person name="Sasaki-Sekimoto Y."/>
            <person name="Seto Y."/>
            <person name="Wang Y."/>
            <person name="Wakatake T."/>
            <person name="Sakakibara H."/>
            <person name="Demura T."/>
            <person name="Yamaguchi S."/>
            <person name="Yoneyama K."/>
            <person name="Manabe R.I."/>
            <person name="Nelson D.C."/>
            <person name="Schulman A.H."/>
            <person name="Timko M.P."/>
            <person name="dePamphilis C.W."/>
            <person name="Choi D."/>
            <person name="Shirasu K."/>
        </authorList>
    </citation>
    <scope>NUCLEOTIDE SEQUENCE [LARGE SCALE GENOMIC DNA]</scope>
    <source>
        <strain evidence="3">cv. UVA1</strain>
    </source>
</reference>
<organism evidence="2 3">
    <name type="scientific">Striga asiatica</name>
    <name type="common">Asiatic witchweed</name>
    <name type="synonym">Buchnera asiatica</name>
    <dbReference type="NCBI Taxonomy" id="4170"/>
    <lineage>
        <taxon>Eukaryota</taxon>
        <taxon>Viridiplantae</taxon>
        <taxon>Streptophyta</taxon>
        <taxon>Embryophyta</taxon>
        <taxon>Tracheophyta</taxon>
        <taxon>Spermatophyta</taxon>
        <taxon>Magnoliopsida</taxon>
        <taxon>eudicotyledons</taxon>
        <taxon>Gunneridae</taxon>
        <taxon>Pentapetalae</taxon>
        <taxon>asterids</taxon>
        <taxon>lamiids</taxon>
        <taxon>Lamiales</taxon>
        <taxon>Orobanchaceae</taxon>
        <taxon>Buchnereae</taxon>
        <taxon>Striga</taxon>
    </lineage>
</organism>
<evidence type="ECO:0000256" key="1">
    <source>
        <dbReference type="SAM" id="MobiDB-lite"/>
    </source>
</evidence>
<feature type="region of interest" description="Disordered" evidence="1">
    <location>
        <begin position="1"/>
        <end position="85"/>
    </location>
</feature>
<comment type="caution">
    <text evidence="2">The sequence shown here is derived from an EMBL/GenBank/DDBJ whole genome shotgun (WGS) entry which is preliminary data.</text>
</comment>
<feature type="compositionally biased region" description="Basic and acidic residues" evidence="1">
    <location>
        <begin position="40"/>
        <end position="66"/>
    </location>
</feature>
<protein>
    <submittedName>
        <fullName evidence="2">Poly [ADP-ribose] polymerase 1</fullName>
    </submittedName>
</protein>
<dbReference type="EMBL" id="BKCP01008070">
    <property type="protein sequence ID" value="GER47916.1"/>
    <property type="molecule type" value="Genomic_DNA"/>
</dbReference>
<accession>A0A5A7QSG2</accession>
<evidence type="ECO:0000313" key="3">
    <source>
        <dbReference type="Proteomes" id="UP000325081"/>
    </source>
</evidence>
<dbReference type="Proteomes" id="UP000325081">
    <property type="component" value="Unassembled WGS sequence"/>
</dbReference>
<gene>
    <name evidence="2" type="ORF">STAS_25058</name>
</gene>
<sequence>MCQGSNSKQDSTKEENKEENPCPMEIASSSNTGPTNPGGDKPEVTPDDDGFQKVERRNKVQRRSLDGKSLIRKVNKDQRQTTPKTRKVTTIDIMAAIREPEHGPGDINSEYWGENLEAHYEDGGHQISSKTRDKTPSPWAELKIWFLDTLGYEQKRSNSSIKHCLT</sequence>